<protein>
    <submittedName>
        <fullName evidence="4">Transglycosylase</fullName>
        <ecNumber evidence="4">4.2.2.-</ecNumber>
    </submittedName>
</protein>
<reference evidence="4 5" key="1">
    <citation type="submission" date="2015-09" db="EMBL/GenBank/DDBJ databases">
        <authorList>
            <consortium name="Pathogen Informatics"/>
        </authorList>
    </citation>
    <scope>NUCLEOTIDE SEQUENCE [LARGE SCALE GENOMIC DNA]</scope>
    <source>
        <strain evidence="4 5">2789STDY5834856</strain>
    </source>
</reference>
<name>A0A174DNT9_9CLOT</name>
<evidence type="ECO:0000256" key="2">
    <source>
        <dbReference type="SAM" id="Phobius"/>
    </source>
</evidence>
<dbReference type="GO" id="GO:0008933">
    <property type="term" value="F:peptidoglycan lytic transglycosylase activity"/>
    <property type="evidence" value="ECO:0007669"/>
    <property type="project" value="InterPro"/>
</dbReference>
<dbReference type="GO" id="GO:0016020">
    <property type="term" value="C:membrane"/>
    <property type="evidence" value="ECO:0007669"/>
    <property type="project" value="InterPro"/>
</dbReference>
<dbReference type="PROSITE" id="PS00922">
    <property type="entry name" value="TRANSGLYCOSYLASE"/>
    <property type="match status" value="1"/>
</dbReference>
<proteinExistence type="inferred from homology"/>
<accession>A0A174DNT9</accession>
<evidence type="ECO:0000256" key="1">
    <source>
        <dbReference type="ARBA" id="ARBA00007734"/>
    </source>
</evidence>
<dbReference type="CDD" id="cd16896">
    <property type="entry name" value="LT_Slt70-like"/>
    <property type="match status" value="1"/>
</dbReference>
<organism evidence="4 5">
    <name type="scientific">Clostridium disporicum</name>
    <dbReference type="NCBI Taxonomy" id="84024"/>
    <lineage>
        <taxon>Bacteria</taxon>
        <taxon>Bacillati</taxon>
        <taxon>Bacillota</taxon>
        <taxon>Clostridia</taxon>
        <taxon>Eubacteriales</taxon>
        <taxon>Clostridiaceae</taxon>
        <taxon>Clostridium</taxon>
    </lineage>
</organism>
<dbReference type="InterPro" id="IPR023346">
    <property type="entry name" value="Lysozyme-like_dom_sf"/>
</dbReference>
<keyword evidence="2" id="KW-0472">Membrane</keyword>
<dbReference type="EC" id="4.2.2.-" evidence="4"/>
<evidence type="ECO:0000313" key="4">
    <source>
        <dbReference type="EMBL" id="CUO27271.1"/>
    </source>
</evidence>
<dbReference type="InterPro" id="IPR000189">
    <property type="entry name" value="Transglyc_AS"/>
</dbReference>
<dbReference type="RefSeq" id="WP_055264781.1">
    <property type="nucleotide sequence ID" value="NZ_CABIXQ010000007.1"/>
</dbReference>
<dbReference type="InterPro" id="IPR008258">
    <property type="entry name" value="Transglycosylase_SLT_dom_1"/>
</dbReference>
<gene>
    <name evidence="4" type="primary">slt</name>
    <name evidence="4" type="ORF">ERS852471_01248</name>
</gene>
<feature type="domain" description="Transglycosylase SLT" evidence="3">
    <location>
        <begin position="36"/>
        <end position="145"/>
    </location>
</feature>
<dbReference type="PANTHER" id="PTHR37423">
    <property type="entry name" value="SOLUBLE LYTIC MUREIN TRANSGLYCOSYLASE-RELATED"/>
    <property type="match status" value="1"/>
</dbReference>
<evidence type="ECO:0000259" key="3">
    <source>
        <dbReference type="Pfam" id="PF01464"/>
    </source>
</evidence>
<dbReference type="PANTHER" id="PTHR37423:SF2">
    <property type="entry name" value="MEMBRANE-BOUND LYTIC MUREIN TRANSGLYCOSYLASE C"/>
    <property type="match status" value="1"/>
</dbReference>
<keyword evidence="2" id="KW-1133">Transmembrane helix</keyword>
<dbReference type="GO" id="GO:0000270">
    <property type="term" value="P:peptidoglycan metabolic process"/>
    <property type="evidence" value="ECO:0007669"/>
    <property type="project" value="InterPro"/>
</dbReference>
<dbReference type="EMBL" id="CYZX01000007">
    <property type="protein sequence ID" value="CUO27271.1"/>
    <property type="molecule type" value="Genomic_DNA"/>
</dbReference>
<evidence type="ECO:0000313" key="5">
    <source>
        <dbReference type="Proteomes" id="UP000095594"/>
    </source>
</evidence>
<feature type="transmembrane region" description="Helical" evidence="2">
    <location>
        <begin position="6"/>
        <end position="24"/>
    </location>
</feature>
<keyword evidence="2" id="KW-0812">Transmembrane</keyword>
<dbReference type="Proteomes" id="UP000095594">
    <property type="component" value="Unassembled WGS sequence"/>
</dbReference>
<dbReference type="Pfam" id="PF01464">
    <property type="entry name" value="SLT"/>
    <property type="match status" value="1"/>
</dbReference>
<comment type="similarity">
    <text evidence="1">Belongs to the transglycosylase Slt family.</text>
</comment>
<dbReference type="SUPFAM" id="SSF53955">
    <property type="entry name" value="Lysozyme-like"/>
    <property type="match status" value="1"/>
</dbReference>
<dbReference type="AlphaFoldDB" id="A0A174DNT9"/>
<dbReference type="OrthoDB" id="9815002at2"/>
<keyword evidence="4" id="KW-0456">Lyase</keyword>
<sequence length="184" mass="21440">MDYKKLLVVVLVAVTMFFITRCGVKNFFFPYKYKEYVDKYSVEYGVDPLLVLSVIKGESNFEPKAESNRGAKGLMQIMDSTGEWVAEEIGVEDFTPDMLFDEEINIRFGCWYLKNLEGEFGSLDLILAAYNAGSGHVTKWLKDERYSPDGDVLTYIPFAETKKYVDKVKINYNVYKYFYRKNKY</sequence>
<dbReference type="Gene3D" id="1.10.530.10">
    <property type="match status" value="1"/>
</dbReference>